<reference evidence="2" key="1">
    <citation type="journal article" date="2019" name="Int. J. Syst. Evol. Microbiol.">
        <title>The Global Catalogue of Microorganisms (GCM) 10K type strain sequencing project: providing services to taxonomists for standard genome sequencing and annotation.</title>
        <authorList>
            <consortium name="The Broad Institute Genomics Platform"/>
            <consortium name="The Broad Institute Genome Sequencing Center for Infectious Disease"/>
            <person name="Wu L."/>
            <person name="Ma J."/>
        </authorList>
    </citation>
    <scope>NUCLEOTIDE SEQUENCE [LARGE SCALE GENOMIC DNA]</scope>
    <source>
        <strain evidence="2">ZS-35-S2</strain>
    </source>
</reference>
<dbReference type="InterPro" id="IPR032710">
    <property type="entry name" value="NTF2-like_dom_sf"/>
</dbReference>
<dbReference type="EMBL" id="JBHUIJ010000004">
    <property type="protein sequence ID" value="MFD2236581.1"/>
    <property type="molecule type" value="Genomic_DNA"/>
</dbReference>
<protein>
    <submittedName>
        <fullName evidence="1">DUF4440 domain-containing protein</fullName>
    </submittedName>
</protein>
<comment type="caution">
    <text evidence="1">The sequence shown here is derived from an EMBL/GenBank/DDBJ whole genome shotgun (WGS) entry which is preliminary data.</text>
</comment>
<sequence length="135" mass="14969">MAENEIPFAERALAEIDGLHRVLQAWFRGEGGDDAAKVMERFDEAFHMVGAAGNLLSHEGMAAALPRMRGSRPTLVMEIEDVTLRALSQAGALITYREVQRQDSGTTQRWSTALLVDRPDRPTPVWALLQETVIP</sequence>
<evidence type="ECO:0000313" key="2">
    <source>
        <dbReference type="Proteomes" id="UP001597371"/>
    </source>
</evidence>
<dbReference type="PIRSF" id="PIRSF029394">
    <property type="entry name" value="UCP029394"/>
    <property type="match status" value="1"/>
</dbReference>
<dbReference type="RefSeq" id="WP_209737781.1">
    <property type="nucleotide sequence ID" value="NZ_CP072611.1"/>
</dbReference>
<dbReference type="InterPro" id="IPR016918">
    <property type="entry name" value="UCP029394"/>
</dbReference>
<gene>
    <name evidence="1" type="ORF">ACFSKQ_03760</name>
</gene>
<proteinExistence type="predicted"/>
<keyword evidence="2" id="KW-1185">Reference proteome</keyword>
<evidence type="ECO:0000313" key="1">
    <source>
        <dbReference type="EMBL" id="MFD2236581.1"/>
    </source>
</evidence>
<dbReference type="Gene3D" id="3.10.450.50">
    <property type="match status" value="1"/>
</dbReference>
<accession>A0ABW5CI40</accession>
<name>A0ABW5CI40_9HYPH</name>
<dbReference type="Proteomes" id="UP001597371">
    <property type="component" value="Unassembled WGS sequence"/>
</dbReference>
<organism evidence="1 2">
    <name type="scientific">Aureimonas populi</name>
    <dbReference type="NCBI Taxonomy" id="1701758"/>
    <lineage>
        <taxon>Bacteria</taxon>
        <taxon>Pseudomonadati</taxon>
        <taxon>Pseudomonadota</taxon>
        <taxon>Alphaproteobacteria</taxon>
        <taxon>Hyphomicrobiales</taxon>
        <taxon>Aurantimonadaceae</taxon>
        <taxon>Aureimonas</taxon>
    </lineage>
</organism>
<dbReference type="SUPFAM" id="SSF54427">
    <property type="entry name" value="NTF2-like"/>
    <property type="match status" value="1"/>
</dbReference>